<reference evidence="1" key="1">
    <citation type="submission" date="2020-07" db="EMBL/GenBank/DDBJ databases">
        <title>Huge and variable diversity of episymbiotic CPR bacteria and DPANN archaea in groundwater ecosystems.</title>
        <authorList>
            <person name="He C.Y."/>
            <person name="Keren R."/>
            <person name="Whittaker M."/>
            <person name="Farag I.F."/>
            <person name="Doudna J."/>
            <person name="Cate J.H.D."/>
            <person name="Banfield J.F."/>
        </authorList>
    </citation>
    <scope>NUCLEOTIDE SEQUENCE</scope>
    <source>
        <strain evidence="1">NC_groundwater_1664_Pr3_B-0.1um_52_9</strain>
    </source>
</reference>
<dbReference type="EMBL" id="JACRDE010000062">
    <property type="protein sequence ID" value="MBI5248301.1"/>
    <property type="molecule type" value="Genomic_DNA"/>
</dbReference>
<evidence type="ECO:0000313" key="2">
    <source>
        <dbReference type="Proteomes" id="UP000807825"/>
    </source>
</evidence>
<protein>
    <submittedName>
        <fullName evidence="1">Uncharacterized protein</fullName>
    </submittedName>
</protein>
<proteinExistence type="predicted"/>
<accession>A0A9D6UXM4</accession>
<sequence length="63" mass="7134">MSELHAQGAFVAAVVKPMNVCPVPEDRPPEKYSRDRVFLKPSIHAKQAKKITRSAVRPEHMRP</sequence>
<dbReference type="AlphaFoldDB" id="A0A9D6UXM4"/>
<name>A0A9D6UXM4_9BACT</name>
<dbReference type="Proteomes" id="UP000807825">
    <property type="component" value="Unassembled WGS sequence"/>
</dbReference>
<gene>
    <name evidence="1" type="ORF">HY912_02300</name>
</gene>
<comment type="caution">
    <text evidence="1">The sequence shown here is derived from an EMBL/GenBank/DDBJ whole genome shotgun (WGS) entry which is preliminary data.</text>
</comment>
<evidence type="ECO:0000313" key="1">
    <source>
        <dbReference type="EMBL" id="MBI5248301.1"/>
    </source>
</evidence>
<organism evidence="1 2">
    <name type="scientific">Desulfomonile tiedjei</name>
    <dbReference type="NCBI Taxonomy" id="2358"/>
    <lineage>
        <taxon>Bacteria</taxon>
        <taxon>Pseudomonadati</taxon>
        <taxon>Thermodesulfobacteriota</taxon>
        <taxon>Desulfomonilia</taxon>
        <taxon>Desulfomonilales</taxon>
        <taxon>Desulfomonilaceae</taxon>
        <taxon>Desulfomonile</taxon>
    </lineage>
</organism>